<dbReference type="InterPro" id="IPR036514">
    <property type="entry name" value="SGNH_hydro_sf"/>
</dbReference>
<evidence type="ECO:0000313" key="4">
    <source>
        <dbReference type="Proteomes" id="UP000095552"/>
    </source>
</evidence>
<keyword evidence="4" id="KW-1185">Reference proteome</keyword>
<dbReference type="RefSeq" id="WP_069836226.1">
    <property type="nucleotide sequence ID" value="NZ_MDGQ01000005.1"/>
</dbReference>
<comment type="caution">
    <text evidence="3">The sequence shown here is derived from an EMBL/GenBank/DDBJ whole genome shotgun (WGS) entry which is preliminary data.</text>
</comment>
<keyword evidence="1" id="KW-0732">Signal</keyword>
<name>A0A1E5T023_9BACT</name>
<dbReference type="Pfam" id="PF13472">
    <property type="entry name" value="Lipase_GDSL_2"/>
    <property type="match status" value="1"/>
</dbReference>
<feature type="domain" description="SGNH hydrolase-type esterase" evidence="2">
    <location>
        <begin position="56"/>
        <end position="222"/>
    </location>
</feature>
<reference evidence="3 4" key="1">
    <citation type="submission" date="2016-08" db="EMBL/GenBank/DDBJ databases">
        <title>Draft genome of Fabibacter sp. strain SK-8.</title>
        <authorList>
            <person name="Wong S.-K."/>
            <person name="Hamasaki K."/>
            <person name="Yoshizawa S."/>
        </authorList>
    </citation>
    <scope>NUCLEOTIDE SEQUENCE [LARGE SCALE GENOMIC DNA]</scope>
    <source>
        <strain evidence="3 4">SK-8</strain>
    </source>
</reference>
<evidence type="ECO:0000313" key="3">
    <source>
        <dbReference type="EMBL" id="OEK04721.1"/>
    </source>
</evidence>
<dbReference type="STRING" id="1563681.BFP71_14835"/>
<organism evidence="3 4">
    <name type="scientific">Roseivirga misakiensis</name>
    <dbReference type="NCBI Taxonomy" id="1563681"/>
    <lineage>
        <taxon>Bacteria</taxon>
        <taxon>Pseudomonadati</taxon>
        <taxon>Bacteroidota</taxon>
        <taxon>Cytophagia</taxon>
        <taxon>Cytophagales</taxon>
        <taxon>Roseivirgaceae</taxon>
        <taxon>Roseivirga</taxon>
    </lineage>
</organism>
<dbReference type="SUPFAM" id="SSF52266">
    <property type="entry name" value="SGNH hydrolase"/>
    <property type="match status" value="1"/>
</dbReference>
<evidence type="ECO:0000256" key="1">
    <source>
        <dbReference type="SAM" id="SignalP"/>
    </source>
</evidence>
<feature type="chain" id="PRO_5009185773" evidence="1">
    <location>
        <begin position="23"/>
        <end position="240"/>
    </location>
</feature>
<keyword evidence="3" id="KW-0378">Hydrolase</keyword>
<accession>A0A1E5T023</accession>
<dbReference type="EMBL" id="MDGQ01000005">
    <property type="protein sequence ID" value="OEK04721.1"/>
    <property type="molecule type" value="Genomic_DNA"/>
</dbReference>
<dbReference type="GO" id="GO:0004622">
    <property type="term" value="F:phosphatidylcholine lysophospholipase activity"/>
    <property type="evidence" value="ECO:0007669"/>
    <property type="project" value="TreeGrafter"/>
</dbReference>
<dbReference type="AlphaFoldDB" id="A0A1E5T023"/>
<dbReference type="PANTHER" id="PTHR30383:SF5">
    <property type="entry name" value="SGNH HYDROLASE-TYPE ESTERASE DOMAIN-CONTAINING PROTEIN"/>
    <property type="match status" value="1"/>
</dbReference>
<dbReference type="InterPro" id="IPR013830">
    <property type="entry name" value="SGNH_hydro"/>
</dbReference>
<proteinExistence type="predicted"/>
<dbReference type="Proteomes" id="UP000095552">
    <property type="component" value="Unassembled WGS sequence"/>
</dbReference>
<feature type="signal peptide" evidence="1">
    <location>
        <begin position="1"/>
        <end position="22"/>
    </location>
</feature>
<sequence length="240" mass="26537">MKTNRLSTFIFLFIINISTAMAQDQFSIHDYADFMRYEKANSALKAPTSEEKRVVFMGNSITEAWVSYSPDFFNDNNYIGRGISGQVTHQMLLRFQADVIALKPKAVVILAGTNDIAQNSGPVSVNEIAMNIKSMAAIAKQNGIKVILCSVLPAKDYPWKPNMNPLKKIPELNAQIEAYAKANNMIYADLFSAMEDGNGGMKVPDYTTADDLVHPNKAGYAVMESIIKPILDTVLSDNKN</sequence>
<dbReference type="OrthoDB" id="9794725at2"/>
<protein>
    <submittedName>
        <fullName evidence="3">Acylhydrolase</fullName>
    </submittedName>
</protein>
<gene>
    <name evidence="3" type="ORF">BFP71_14835</name>
</gene>
<evidence type="ECO:0000259" key="2">
    <source>
        <dbReference type="Pfam" id="PF13472"/>
    </source>
</evidence>
<dbReference type="InterPro" id="IPR051532">
    <property type="entry name" value="Ester_Hydrolysis_Enzymes"/>
</dbReference>
<dbReference type="PANTHER" id="PTHR30383">
    <property type="entry name" value="THIOESTERASE 1/PROTEASE 1/LYSOPHOSPHOLIPASE L1"/>
    <property type="match status" value="1"/>
</dbReference>
<dbReference type="Gene3D" id="3.40.50.1110">
    <property type="entry name" value="SGNH hydrolase"/>
    <property type="match status" value="1"/>
</dbReference>